<dbReference type="EMBL" id="FJUX01000012">
    <property type="protein sequence ID" value="CZS92410.1"/>
    <property type="molecule type" value="Genomic_DNA"/>
</dbReference>
<protein>
    <submittedName>
        <fullName evidence="1">Uncharacterized protein</fullName>
    </submittedName>
</protein>
<name>A0A1E1K3G3_9HELO</name>
<accession>A0A1E1K3G3</accession>
<gene>
    <name evidence="1" type="ORF">RAG0_02857</name>
</gene>
<sequence length="186" mass="20372">MYAASFCEWTTLPSSSHSSSINAISFLAFHLIQPGRIHVPFPSSGDLASWLLQGKSRGLIDKLSMCHVDRTHALSIDATGSAHSSCCTKSASTIQSQKSPVLHADEGEEDMLSDNNEEMKKDYISQFTDLPVNRFLGKLSVTMYATNYTNTATKHPKVFLQTMDASCRKCWITLFIASVQGCIGAT</sequence>
<dbReference type="Proteomes" id="UP000178912">
    <property type="component" value="Unassembled WGS sequence"/>
</dbReference>
<evidence type="ECO:0000313" key="2">
    <source>
        <dbReference type="Proteomes" id="UP000178912"/>
    </source>
</evidence>
<evidence type="ECO:0000313" key="1">
    <source>
        <dbReference type="EMBL" id="CZS92410.1"/>
    </source>
</evidence>
<organism evidence="1 2">
    <name type="scientific">Rhynchosporium agropyri</name>
    <dbReference type="NCBI Taxonomy" id="914238"/>
    <lineage>
        <taxon>Eukaryota</taxon>
        <taxon>Fungi</taxon>
        <taxon>Dikarya</taxon>
        <taxon>Ascomycota</taxon>
        <taxon>Pezizomycotina</taxon>
        <taxon>Leotiomycetes</taxon>
        <taxon>Helotiales</taxon>
        <taxon>Ploettnerulaceae</taxon>
        <taxon>Rhynchosporium</taxon>
    </lineage>
</organism>
<dbReference type="AlphaFoldDB" id="A0A1E1K3G3"/>
<keyword evidence="2" id="KW-1185">Reference proteome</keyword>
<proteinExistence type="predicted"/>
<reference evidence="2" key="1">
    <citation type="submission" date="2016-03" db="EMBL/GenBank/DDBJ databases">
        <authorList>
            <person name="Guldener U."/>
        </authorList>
    </citation>
    <scope>NUCLEOTIDE SEQUENCE [LARGE SCALE GENOMIC DNA]</scope>
    <source>
        <strain evidence="2">04CH-RAC-A.6.1</strain>
    </source>
</reference>